<dbReference type="eggNOG" id="KOG4658">
    <property type="taxonomic scope" value="Eukaryota"/>
</dbReference>
<evidence type="ECO:0000313" key="1">
    <source>
        <dbReference type="EnsemblPlants" id="LPERR11G20300.1"/>
    </source>
</evidence>
<dbReference type="EnsemblPlants" id="LPERR11G20300.1">
    <property type="protein sequence ID" value="LPERR11G20300.1"/>
    <property type="gene ID" value="LPERR11G20300"/>
</dbReference>
<keyword evidence="2" id="KW-1185">Reference proteome</keyword>
<reference evidence="2" key="2">
    <citation type="submission" date="2013-12" db="EMBL/GenBank/DDBJ databases">
        <authorList>
            <person name="Yu Y."/>
            <person name="Lee S."/>
            <person name="de Baynast K."/>
            <person name="Wissotski M."/>
            <person name="Liu L."/>
            <person name="Talag J."/>
            <person name="Goicoechea J."/>
            <person name="Angelova A."/>
            <person name="Jetty R."/>
            <person name="Kudrna D."/>
            <person name="Golser W."/>
            <person name="Rivera L."/>
            <person name="Zhang J."/>
            <person name="Wing R."/>
        </authorList>
    </citation>
    <scope>NUCLEOTIDE SEQUENCE</scope>
</reference>
<dbReference type="Gramene" id="LPERR11G20300.1">
    <property type="protein sequence ID" value="LPERR11G20300.1"/>
    <property type="gene ID" value="LPERR11G20300"/>
</dbReference>
<protein>
    <recommendedName>
        <fullName evidence="3">NB-ARC domain-containing protein</fullName>
    </recommendedName>
</protein>
<dbReference type="AlphaFoldDB" id="A0A0D9XVP6"/>
<dbReference type="PANTHER" id="PTHR47186">
    <property type="entry name" value="LEUCINE-RICH REPEAT-CONTAINING PROTEIN 57"/>
    <property type="match status" value="1"/>
</dbReference>
<dbReference type="SUPFAM" id="SSF52047">
    <property type="entry name" value="RNI-like"/>
    <property type="match status" value="1"/>
</dbReference>
<dbReference type="HOGENOM" id="CLU_094739_0_0_1"/>
<dbReference type="PANTHER" id="PTHR47186:SF49">
    <property type="entry name" value="NB-ARC DOMAIN-CONTAINING PROTEIN"/>
    <property type="match status" value="1"/>
</dbReference>
<sequence length="257" mass="29726">MEELACCTQLPDGLCQLPCLHFFQVWRAPAIKRIGPEFLNMQPSSIQRHHAHAFPRLKTLKLFGMVEWEEWDWDQQRNNAQAMPALENLLLRNCKLRCLPPGLSSQAKALTIMYLYNIQQLNSVESFASLVELRLFDNPNLERVTSLPSLHRLHIVRCMKMRALVGVPELQKLVFKDLNMEKLPGYLLKDVSPRHLVLYGNLKMLTTIAAIETSQEWIKLSQFEHVNAYSDMKQWHVLYTKDPYSFETNIGNSSSSS</sequence>
<organism evidence="1 2">
    <name type="scientific">Leersia perrieri</name>
    <dbReference type="NCBI Taxonomy" id="77586"/>
    <lineage>
        <taxon>Eukaryota</taxon>
        <taxon>Viridiplantae</taxon>
        <taxon>Streptophyta</taxon>
        <taxon>Embryophyta</taxon>
        <taxon>Tracheophyta</taxon>
        <taxon>Spermatophyta</taxon>
        <taxon>Magnoliopsida</taxon>
        <taxon>Liliopsida</taxon>
        <taxon>Poales</taxon>
        <taxon>Poaceae</taxon>
        <taxon>BOP clade</taxon>
        <taxon>Oryzoideae</taxon>
        <taxon>Oryzeae</taxon>
        <taxon>Oryzinae</taxon>
        <taxon>Leersia</taxon>
    </lineage>
</organism>
<evidence type="ECO:0008006" key="3">
    <source>
        <dbReference type="Google" id="ProtNLM"/>
    </source>
</evidence>
<evidence type="ECO:0000313" key="2">
    <source>
        <dbReference type="Proteomes" id="UP000032180"/>
    </source>
</evidence>
<accession>A0A0D9XVP6</accession>
<reference evidence="1" key="3">
    <citation type="submission" date="2015-04" db="UniProtKB">
        <authorList>
            <consortium name="EnsemblPlants"/>
        </authorList>
    </citation>
    <scope>IDENTIFICATION</scope>
</reference>
<dbReference type="STRING" id="77586.A0A0D9XVP6"/>
<reference evidence="1 2" key="1">
    <citation type="submission" date="2012-08" db="EMBL/GenBank/DDBJ databases">
        <title>Oryza genome evolution.</title>
        <authorList>
            <person name="Wing R.A."/>
        </authorList>
    </citation>
    <scope>NUCLEOTIDE SEQUENCE</scope>
</reference>
<proteinExistence type="predicted"/>
<name>A0A0D9XVP6_9ORYZ</name>
<dbReference type="InterPro" id="IPR032675">
    <property type="entry name" value="LRR_dom_sf"/>
</dbReference>
<dbReference type="Proteomes" id="UP000032180">
    <property type="component" value="Chromosome 11"/>
</dbReference>
<dbReference type="Gene3D" id="3.80.10.10">
    <property type="entry name" value="Ribonuclease Inhibitor"/>
    <property type="match status" value="1"/>
</dbReference>